<name>A0A0G0ZHK0_9BACT</name>
<gene>
    <name evidence="2" type="ORF">UV12_C0002G0031</name>
</gene>
<reference evidence="2 3" key="1">
    <citation type="journal article" date="2015" name="Nature">
        <title>rRNA introns, odd ribosomes, and small enigmatic genomes across a large radiation of phyla.</title>
        <authorList>
            <person name="Brown C.T."/>
            <person name="Hug L.A."/>
            <person name="Thomas B.C."/>
            <person name="Sharon I."/>
            <person name="Castelle C.J."/>
            <person name="Singh A."/>
            <person name="Wilkins M.J."/>
            <person name="Williams K.H."/>
            <person name="Banfield J.F."/>
        </authorList>
    </citation>
    <scope>NUCLEOTIDE SEQUENCE [LARGE SCALE GENOMIC DNA]</scope>
</reference>
<accession>A0A0G0ZHK0</accession>
<dbReference type="EMBL" id="LCDG01000002">
    <property type="protein sequence ID" value="KKS48182.1"/>
    <property type="molecule type" value="Genomic_DNA"/>
</dbReference>
<dbReference type="STRING" id="1618756.UV12_C0002G0031"/>
<organism evidence="2 3">
    <name type="scientific">Candidatus Nomurabacteria bacterium GW2011_GWC2_42_20</name>
    <dbReference type="NCBI Taxonomy" id="1618756"/>
    <lineage>
        <taxon>Bacteria</taxon>
        <taxon>Candidatus Nomuraibacteriota</taxon>
    </lineage>
</organism>
<comment type="caution">
    <text evidence="2">The sequence shown here is derived from an EMBL/GenBank/DDBJ whole genome shotgun (WGS) entry which is preliminary data.</text>
</comment>
<dbReference type="AlphaFoldDB" id="A0A0G0ZHK0"/>
<protein>
    <submittedName>
        <fullName evidence="2">Uncharacterized protein</fullName>
    </submittedName>
</protein>
<evidence type="ECO:0000256" key="1">
    <source>
        <dbReference type="SAM" id="MobiDB-lite"/>
    </source>
</evidence>
<proteinExistence type="predicted"/>
<sequence>MNFDQPNIEQPKPTQELPKEINIDVSDDVKEYLADPEELIDLNNPFPPAPEEKDPIVL</sequence>
<evidence type="ECO:0000313" key="2">
    <source>
        <dbReference type="EMBL" id="KKS48182.1"/>
    </source>
</evidence>
<dbReference type="Proteomes" id="UP000034704">
    <property type="component" value="Unassembled WGS sequence"/>
</dbReference>
<evidence type="ECO:0000313" key="3">
    <source>
        <dbReference type="Proteomes" id="UP000034704"/>
    </source>
</evidence>
<feature type="region of interest" description="Disordered" evidence="1">
    <location>
        <begin position="1"/>
        <end position="23"/>
    </location>
</feature>